<accession>A0ABU7LH71</accession>
<dbReference type="EMBL" id="JAUTXY010000015">
    <property type="protein sequence ID" value="MEE2060904.1"/>
    <property type="molecule type" value="Genomic_DNA"/>
</dbReference>
<dbReference type="Pfam" id="PF03551">
    <property type="entry name" value="PadR"/>
    <property type="match status" value="1"/>
</dbReference>
<keyword evidence="4" id="KW-1185">Reference proteome</keyword>
<dbReference type="Gene3D" id="6.10.140.190">
    <property type="match status" value="1"/>
</dbReference>
<reference evidence="3 4" key="1">
    <citation type="submission" date="2023-07" db="EMBL/GenBank/DDBJ databases">
        <authorList>
            <person name="Girao M."/>
            <person name="Carvalho M.F."/>
        </authorList>
    </citation>
    <scope>NUCLEOTIDE SEQUENCE [LARGE SCALE GENOMIC DNA]</scope>
    <source>
        <strain evidence="3 4">YIM65754</strain>
    </source>
</reference>
<dbReference type="Proteomes" id="UP001336020">
    <property type="component" value="Unassembled WGS sequence"/>
</dbReference>
<evidence type="ECO:0000259" key="1">
    <source>
        <dbReference type="Pfam" id="PF03551"/>
    </source>
</evidence>
<dbReference type="InterPro" id="IPR036390">
    <property type="entry name" value="WH_DNA-bd_sf"/>
</dbReference>
<sequence>MAGRPLNATAASLLGFLHEGPMTGWDLVTTAQERIGKFWSLTTSQVYRELTAMERDGLIVPGEKGPRDRKPYTLTDAGRQAFAEWIDRDPGPENIRHPLLLTVAFADHLRPERLAEILAHYRAAHEKQLAGYEDLMAHHDLPDFSAATVEFGIAYERAALTWLEGMDARLASRQQSPSTERIEMP</sequence>
<evidence type="ECO:0000313" key="4">
    <source>
        <dbReference type="Proteomes" id="UP001336020"/>
    </source>
</evidence>
<feature type="domain" description="Transcription regulator PadR N-terminal" evidence="1">
    <location>
        <begin position="13"/>
        <end position="84"/>
    </location>
</feature>
<dbReference type="InterPro" id="IPR005149">
    <property type="entry name" value="Tscrpt_reg_PadR_N"/>
</dbReference>
<dbReference type="Gene3D" id="1.10.10.10">
    <property type="entry name" value="Winged helix-like DNA-binding domain superfamily/Winged helix DNA-binding domain"/>
    <property type="match status" value="1"/>
</dbReference>
<protein>
    <submittedName>
        <fullName evidence="3">PadR family transcriptional regulator</fullName>
    </submittedName>
</protein>
<dbReference type="Pfam" id="PF10400">
    <property type="entry name" value="Vir_act_alpha_C"/>
    <property type="match status" value="1"/>
</dbReference>
<feature type="domain" description="Transcription regulator PadR C-terminal" evidence="2">
    <location>
        <begin position="95"/>
        <end position="170"/>
    </location>
</feature>
<dbReference type="InterPro" id="IPR036388">
    <property type="entry name" value="WH-like_DNA-bd_sf"/>
</dbReference>
<comment type="caution">
    <text evidence="3">The sequence shown here is derived from an EMBL/GenBank/DDBJ whole genome shotgun (WGS) entry which is preliminary data.</text>
</comment>
<name>A0ABU7LH71_9NOCA</name>
<dbReference type="PANTHER" id="PTHR43252:SF2">
    <property type="entry name" value="TRANSCRIPTION REGULATOR, PADR-LIKE FAMILY"/>
    <property type="match status" value="1"/>
</dbReference>
<dbReference type="InterPro" id="IPR018309">
    <property type="entry name" value="Tscrpt_reg_PadR_C"/>
</dbReference>
<evidence type="ECO:0000313" key="3">
    <source>
        <dbReference type="EMBL" id="MEE2060904.1"/>
    </source>
</evidence>
<organism evidence="3 4">
    <name type="scientific">Rhodococcus artemisiae</name>
    <dbReference type="NCBI Taxonomy" id="714159"/>
    <lineage>
        <taxon>Bacteria</taxon>
        <taxon>Bacillati</taxon>
        <taxon>Actinomycetota</taxon>
        <taxon>Actinomycetes</taxon>
        <taxon>Mycobacteriales</taxon>
        <taxon>Nocardiaceae</taxon>
        <taxon>Rhodococcus</taxon>
    </lineage>
</organism>
<gene>
    <name evidence="3" type="ORF">Q7514_25610</name>
</gene>
<dbReference type="PANTHER" id="PTHR43252">
    <property type="entry name" value="TRANSCRIPTIONAL REGULATOR YQJI"/>
    <property type="match status" value="1"/>
</dbReference>
<dbReference type="RefSeq" id="WP_330136088.1">
    <property type="nucleotide sequence ID" value="NZ_JAUTXY010000015.1"/>
</dbReference>
<evidence type="ECO:0000259" key="2">
    <source>
        <dbReference type="Pfam" id="PF10400"/>
    </source>
</evidence>
<proteinExistence type="predicted"/>
<dbReference type="SUPFAM" id="SSF46785">
    <property type="entry name" value="Winged helix' DNA-binding domain"/>
    <property type="match status" value="1"/>
</dbReference>